<dbReference type="UniPathway" id="UPA00253">
    <property type="reaction ID" value="UER00457"/>
</dbReference>
<evidence type="ECO:0000256" key="8">
    <source>
        <dbReference type="RuleBase" id="RU003838"/>
    </source>
</evidence>
<accession>R9H383</accession>
<dbReference type="InterPro" id="IPR007229">
    <property type="entry name" value="Nic_PRibTrfase-Fam"/>
</dbReference>
<evidence type="ECO:0000259" key="9">
    <source>
        <dbReference type="Pfam" id="PF04095"/>
    </source>
</evidence>
<gene>
    <name evidence="7" type="primary">pncB</name>
    <name evidence="11" type="ORF">ADIARSV_1149</name>
</gene>
<dbReference type="GO" id="GO:0016757">
    <property type="term" value="F:glycosyltransferase activity"/>
    <property type="evidence" value="ECO:0007669"/>
    <property type="project" value="UniProtKB-KW"/>
</dbReference>
<dbReference type="HAMAP" id="MF_00570">
    <property type="entry name" value="NAPRTase"/>
    <property type="match status" value="1"/>
</dbReference>
<dbReference type="SUPFAM" id="SSF51690">
    <property type="entry name" value="Nicotinate/Quinolinate PRTase C-terminal domain-like"/>
    <property type="match status" value="1"/>
</dbReference>
<keyword evidence="11" id="KW-0328">Glycosyltransferase</keyword>
<keyword evidence="5 7" id="KW-0436">Ligase</keyword>
<keyword evidence="6 7" id="KW-0662">Pyridine nucleotide biosynthesis</keyword>
<dbReference type="PANTHER" id="PTHR11098">
    <property type="entry name" value="NICOTINATE PHOSPHORIBOSYLTRANSFERASE"/>
    <property type="match status" value="1"/>
</dbReference>
<keyword evidence="11" id="KW-0808">Transferase</keyword>
<dbReference type="PANTHER" id="PTHR11098:SF1">
    <property type="entry name" value="NICOTINATE PHOSPHORIBOSYLTRANSFERASE"/>
    <property type="match status" value="1"/>
</dbReference>
<keyword evidence="12" id="KW-1185">Reference proteome</keyword>
<dbReference type="Proteomes" id="UP000014174">
    <property type="component" value="Unassembled WGS sequence"/>
</dbReference>
<comment type="PTM">
    <text evidence="7 8">Transiently phosphorylated on a His residue during the reaction cycle. Phosphorylation strongly increases the affinity for substrates and increases the rate of nicotinate D-ribonucleotide production. Dephosphorylation regenerates the low-affinity form of the enzyme, leading to product release.</text>
</comment>
<dbReference type="Pfam" id="PF04095">
    <property type="entry name" value="NAPRTase"/>
    <property type="match status" value="1"/>
</dbReference>
<reference evidence="11 12" key="1">
    <citation type="journal article" date="2013" name="Genome Announc.">
        <title>Draft Genome Sequence of Arcticibacter svalbardensis Strain MN12-7T, a Member of the Family Sphingobacteriaceae Isolated from an Arctic Soil Sample.</title>
        <authorList>
            <person name="Shivaji S."/>
            <person name="Ara S."/>
            <person name="Prasad S."/>
            <person name="Manasa B.P."/>
            <person name="Begum Z."/>
            <person name="Singh A."/>
            <person name="Kumar Pinnaka A."/>
        </authorList>
    </citation>
    <scope>NUCLEOTIDE SEQUENCE [LARGE SCALE GENOMIC DNA]</scope>
    <source>
        <strain evidence="11 12">MN12-7</strain>
    </source>
</reference>
<dbReference type="PIRSF" id="PIRSF000484">
    <property type="entry name" value="NAPRT"/>
    <property type="match status" value="1"/>
</dbReference>
<dbReference type="GO" id="GO:0034355">
    <property type="term" value="P:NAD+ biosynthetic process via the salvage pathway"/>
    <property type="evidence" value="ECO:0007669"/>
    <property type="project" value="TreeGrafter"/>
</dbReference>
<dbReference type="SUPFAM" id="SSF54675">
    <property type="entry name" value="Nicotinate/Quinolinate PRTase N-terminal domain-like"/>
    <property type="match status" value="1"/>
</dbReference>
<feature type="domain" description="Nicotinate phosphoribosyltransferase N-terminal" evidence="10">
    <location>
        <begin position="1"/>
        <end position="111"/>
    </location>
</feature>
<evidence type="ECO:0000256" key="1">
    <source>
        <dbReference type="ARBA" id="ARBA00004952"/>
    </source>
</evidence>
<name>R9H383_9SPHI</name>
<comment type="caution">
    <text evidence="11">The sequence shown here is derived from an EMBL/GenBank/DDBJ whole genome shotgun (WGS) entry which is preliminary data.</text>
</comment>
<keyword evidence="4 7" id="KW-0597">Phosphoprotein</keyword>
<evidence type="ECO:0000259" key="10">
    <source>
        <dbReference type="Pfam" id="PF17767"/>
    </source>
</evidence>
<sequence>MQQGVIKLFPHSMARYEFINRGKHIFPAGFADLLRKAVDNMANFCLTLEEKNYLAEICPYFEPTYLDFLQGYTYNPAEVIIEQHGNDLSVIIEGYWYRTILWEVPIMALISELFYYMNDSEAATSDEISTINKEKIEKYAKLGVTIAEFGTRRRHSYLVHRMVVKALEEYGSGTFVGTSNVHFAMRYNTKPIGTHAHEWFMFHAAKYGFKMSNSLGLEHWTAVYRGDLGIALTDTYTTDIFFEQFDKKFSKLFDGVRHDSGDAIEFAEKTISHYKQMGIDPLSKTIIFSDALNYDKVERIANFCKGKIGMSFGIGTDFTNDVGLVPLNIVIKMTAALPENQSWIPVVKLSDEKGKYTGDPKMIRLAKEILGIEESLKLI</sequence>
<dbReference type="AlphaFoldDB" id="R9H383"/>
<dbReference type="NCBIfam" id="NF003704">
    <property type="entry name" value="PRK05321.1"/>
    <property type="match status" value="1"/>
</dbReference>
<dbReference type="InterPro" id="IPR006406">
    <property type="entry name" value="Nic_PRibTrfase"/>
</dbReference>
<dbReference type="InterPro" id="IPR040727">
    <property type="entry name" value="NAPRTase_N"/>
</dbReference>
<dbReference type="eggNOG" id="COG1488">
    <property type="taxonomic scope" value="Bacteria"/>
</dbReference>
<dbReference type="STRING" id="1150600.ADIARSV_1149"/>
<comment type="catalytic activity">
    <reaction evidence="7 8">
        <text>5-phospho-alpha-D-ribose 1-diphosphate + nicotinate + ATP + H2O = nicotinate beta-D-ribonucleotide + ADP + phosphate + diphosphate</text>
        <dbReference type="Rhea" id="RHEA:36163"/>
        <dbReference type="ChEBI" id="CHEBI:15377"/>
        <dbReference type="ChEBI" id="CHEBI:30616"/>
        <dbReference type="ChEBI" id="CHEBI:32544"/>
        <dbReference type="ChEBI" id="CHEBI:33019"/>
        <dbReference type="ChEBI" id="CHEBI:43474"/>
        <dbReference type="ChEBI" id="CHEBI:57502"/>
        <dbReference type="ChEBI" id="CHEBI:58017"/>
        <dbReference type="ChEBI" id="CHEBI:456216"/>
        <dbReference type="EC" id="6.3.4.21"/>
    </reaction>
</comment>
<comment type="pathway">
    <text evidence="1 7 8">Cofactor biosynthesis; NAD(+) biosynthesis; nicotinate D-ribonucleotide from nicotinate: step 1/1.</text>
</comment>
<evidence type="ECO:0000256" key="6">
    <source>
        <dbReference type="ARBA" id="ARBA00022642"/>
    </source>
</evidence>
<comment type="function">
    <text evidence="7 8">Catalyzes the synthesis of beta-nicotinate D-ribonucleotide from nicotinate and 5-phospho-D-ribose 1-phosphate at the expense of ATP.</text>
</comment>
<dbReference type="GO" id="GO:0005829">
    <property type="term" value="C:cytosol"/>
    <property type="evidence" value="ECO:0007669"/>
    <property type="project" value="TreeGrafter"/>
</dbReference>
<evidence type="ECO:0000256" key="4">
    <source>
        <dbReference type="ARBA" id="ARBA00022553"/>
    </source>
</evidence>
<evidence type="ECO:0000313" key="11">
    <source>
        <dbReference type="EMBL" id="EOR95634.1"/>
    </source>
</evidence>
<dbReference type="EC" id="6.3.4.21" evidence="3 7"/>
<feature type="modified residue" description="Phosphohistidine; by autocatalysis" evidence="7">
    <location>
        <position position="197"/>
    </location>
</feature>
<dbReference type="Pfam" id="PF17767">
    <property type="entry name" value="NAPRTase_N"/>
    <property type="match status" value="1"/>
</dbReference>
<evidence type="ECO:0000313" key="12">
    <source>
        <dbReference type="Proteomes" id="UP000014174"/>
    </source>
</evidence>
<protein>
    <recommendedName>
        <fullName evidence="3 7">Nicotinate phosphoribosyltransferase</fullName>
        <shortName evidence="7">NAPRTase</shortName>
        <ecNumber evidence="3 7">6.3.4.21</ecNumber>
    </recommendedName>
</protein>
<dbReference type="NCBIfam" id="TIGR01514">
    <property type="entry name" value="NAPRTase"/>
    <property type="match status" value="1"/>
</dbReference>
<evidence type="ECO:0000256" key="5">
    <source>
        <dbReference type="ARBA" id="ARBA00022598"/>
    </source>
</evidence>
<dbReference type="GO" id="GO:0004516">
    <property type="term" value="F:nicotinate phosphoribosyltransferase activity"/>
    <property type="evidence" value="ECO:0007669"/>
    <property type="project" value="UniProtKB-UniRule"/>
</dbReference>
<evidence type="ECO:0000256" key="7">
    <source>
        <dbReference type="HAMAP-Rule" id="MF_00570"/>
    </source>
</evidence>
<dbReference type="PATRIC" id="fig|1150600.3.peg.1129"/>
<evidence type="ECO:0000256" key="3">
    <source>
        <dbReference type="ARBA" id="ARBA00013236"/>
    </source>
</evidence>
<evidence type="ECO:0000256" key="2">
    <source>
        <dbReference type="ARBA" id="ARBA00010897"/>
    </source>
</evidence>
<dbReference type="InterPro" id="IPR041525">
    <property type="entry name" value="N/Namide_PRibTrfase"/>
</dbReference>
<feature type="domain" description="Nicotinate/nicotinamide phosphoribosyltransferase" evidence="9">
    <location>
        <begin position="146"/>
        <end position="371"/>
    </location>
</feature>
<dbReference type="InterPro" id="IPR036068">
    <property type="entry name" value="Nicotinate_pribotase-like_C"/>
</dbReference>
<organism evidence="11 12">
    <name type="scientific">Arcticibacter svalbardensis MN12-7</name>
    <dbReference type="NCBI Taxonomy" id="1150600"/>
    <lineage>
        <taxon>Bacteria</taxon>
        <taxon>Pseudomonadati</taxon>
        <taxon>Bacteroidota</taxon>
        <taxon>Sphingobacteriia</taxon>
        <taxon>Sphingobacteriales</taxon>
        <taxon>Sphingobacteriaceae</taxon>
        <taxon>Arcticibacter</taxon>
    </lineage>
</organism>
<comment type="similarity">
    <text evidence="2 7 8">Belongs to the NAPRTase family.</text>
</comment>
<proteinExistence type="inferred from homology"/>
<dbReference type="Gene3D" id="3.20.140.10">
    <property type="entry name" value="nicotinate phosphoribosyltransferase"/>
    <property type="match status" value="1"/>
</dbReference>
<dbReference type="EMBL" id="AQPN01000044">
    <property type="protein sequence ID" value="EOR95634.1"/>
    <property type="molecule type" value="Genomic_DNA"/>
</dbReference>